<feature type="transmembrane region" description="Helical" evidence="2">
    <location>
        <begin position="614"/>
        <end position="632"/>
    </location>
</feature>
<organism evidence="3 4">
    <name type="scientific">Candidatus Ruania gallistercoris</name>
    <dbReference type="NCBI Taxonomy" id="2838746"/>
    <lineage>
        <taxon>Bacteria</taxon>
        <taxon>Bacillati</taxon>
        <taxon>Actinomycetota</taxon>
        <taxon>Actinomycetes</taxon>
        <taxon>Micrococcales</taxon>
        <taxon>Ruaniaceae</taxon>
        <taxon>Ruania</taxon>
    </lineage>
</organism>
<reference evidence="3" key="2">
    <citation type="submission" date="2021-04" db="EMBL/GenBank/DDBJ databases">
        <authorList>
            <person name="Gilroy R."/>
        </authorList>
    </citation>
    <scope>NUCLEOTIDE SEQUENCE</scope>
    <source>
        <strain evidence="3">ChiGjej4B4-7305</strain>
    </source>
</reference>
<gene>
    <name evidence="3" type="ORF">H9815_15820</name>
</gene>
<keyword evidence="2" id="KW-0472">Membrane</keyword>
<reference evidence="3" key="1">
    <citation type="journal article" date="2021" name="PeerJ">
        <title>Extensive microbial diversity within the chicken gut microbiome revealed by metagenomics and culture.</title>
        <authorList>
            <person name="Gilroy R."/>
            <person name="Ravi A."/>
            <person name="Getino M."/>
            <person name="Pursley I."/>
            <person name="Horton D.L."/>
            <person name="Alikhan N.F."/>
            <person name="Baker D."/>
            <person name="Gharbi K."/>
            <person name="Hall N."/>
            <person name="Watson M."/>
            <person name="Adriaenssens E.M."/>
            <person name="Foster-Nyarko E."/>
            <person name="Jarju S."/>
            <person name="Secka A."/>
            <person name="Antonio M."/>
            <person name="Oren A."/>
            <person name="Chaudhuri R.R."/>
            <person name="La Ragione R."/>
            <person name="Hildebrand F."/>
            <person name="Pallen M.J."/>
        </authorList>
    </citation>
    <scope>NUCLEOTIDE SEQUENCE</scope>
    <source>
        <strain evidence="3">ChiGjej4B4-7305</strain>
    </source>
</reference>
<evidence type="ECO:0000256" key="1">
    <source>
        <dbReference type="SAM" id="MobiDB-lite"/>
    </source>
</evidence>
<protein>
    <submittedName>
        <fullName evidence="3">Uncharacterized protein</fullName>
    </submittedName>
</protein>
<keyword evidence="2" id="KW-1133">Transmembrane helix</keyword>
<dbReference type="AlphaFoldDB" id="A0A9D2EGC6"/>
<feature type="compositionally biased region" description="Low complexity" evidence="1">
    <location>
        <begin position="346"/>
        <end position="362"/>
    </location>
</feature>
<comment type="caution">
    <text evidence="3">The sequence shown here is derived from an EMBL/GenBank/DDBJ whole genome shotgun (WGS) entry which is preliminary data.</text>
</comment>
<feature type="transmembrane region" description="Helical" evidence="2">
    <location>
        <begin position="638"/>
        <end position="657"/>
    </location>
</feature>
<keyword evidence="2" id="KW-0812">Transmembrane</keyword>
<dbReference type="Proteomes" id="UP000824037">
    <property type="component" value="Unassembled WGS sequence"/>
</dbReference>
<sequence length="665" mass="71546">MNEQRPVPPQYPTTATLMLLADRGDPFLRASARAASARQVIAELLELLPAEQREFGEQFEPAADALQHAAATLGSWQLSPQEATVLRLPIVPSWGEAPMLEDVWVGREPPRATGEAVYGFHGAITPLLGHLLNAIRNLEQGNYAYGAGLRRVMLAAAVAEFAARVEAAVSIYTAAVWDFERPSMPTGASGSARVELRSSPRTHPQARWARSARVLFLPGRVEITTAAGLEVIGDQVPIAGLLHVVPPSPRAVLTAYDPAERWAPVPLYDELGVVHLCDSDGYSQGAIAVADWLTQPELQIAQEVATIAGERPMAARDRLVWGLQVAGIVDGAAVLGVPVRRGVMHPPSRAPIRPATPASSSPPATPGYQPRPLIRLLRPAPHRQPYRGTGAKPQAAHKRRQQRLKTWRKDTGPGSVINHVVRAAAPAAIWIGGLGSAYLFAETIWARISVLWAAVAVLEPWLWWVLEHLRDRHPRRMSAAYRPGRYPGGSRAFAGRAALLFDGSSIGVRGPAGHIAWVAGPSDAHLGVVAVHRLLDGGTPWAIALVDQAGRWRFVLPIAQWVPSGDLTGLAGFAEAAGLTVADMPARQLPVTEDVFDERSAAAQPRPSGPPTRGMVILALWCLMVVPLTLAGSRWATFALLALAALATVPVVARWLWHLLLARTT</sequence>
<name>A0A9D2EGC6_9MICO</name>
<proteinExistence type="predicted"/>
<evidence type="ECO:0000313" key="4">
    <source>
        <dbReference type="Proteomes" id="UP000824037"/>
    </source>
</evidence>
<evidence type="ECO:0000256" key="2">
    <source>
        <dbReference type="SAM" id="Phobius"/>
    </source>
</evidence>
<accession>A0A9D2EGC6</accession>
<feature type="region of interest" description="Disordered" evidence="1">
    <location>
        <begin position="345"/>
        <end position="371"/>
    </location>
</feature>
<dbReference type="EMBL" id="DXBY01000274">
    <property type="protein sequence ID" value="HIZ37243.1"/>
    <property type="molecule type" value="Genomic_DNA"/>
</dbReference>
<evidence type="ECO:0000313" key="3">
    <source>
        <dbReference type="EMBL" id="HIZ37243.1"/>
    </source>
</evidence>
<feature type="transmembrane region" description="Helical" evidence="2">
    <location>
        <begin position="444"/>
        <end position="466"/>
    </location>
</feature>